<evidence type="ECO:0000256" key="1">
    <source>
        <dbReference type="SAM" id="Phobius"/>
    </source>
</evidence>
<dbReference type="Gene3D" id="3.30.700.10">
    <property type="entry name" value="Glycoprotein, Type 4 Pilin"/>
    <property type="match status" value="1"/>
</dbReference>
<sequence>MPSMSSDVPAASKKSVLPGVALGVSIASLCLICLWPVGLVLSIVAMVKTGKPGQQGRGLAIAALIISVASIFFSGIMAAIAIPNFIKFQARSKQAECKVNLKYLYTSAMTRLAEDQPLGSLTELGFVPEPGNRYAYVLSLPDSFVPVSARFTALDPSEIQTALDNAGVEPGVEGECPECTLTAACVGNVDNDDTLDVWSISTAERTDAEGKAIAPGEAYLHVNDVKE</sequence>
<dbReference type="EMBL" id="JAAIYO010000004">
    <property type="protein sequence ID" value="MBE4749689.1"/>
    <property type="molecule type" value="Genomic_DNA"/>
</dbReference>
<dbReference type="InterPro" id="IPR045584">
    <property type="entry name" value="Pilin-like"/>
</dbReference>
<dbReference type="Pfam" id="PF14245">
    <property type="entry name" value="Pilin_PilA"/>
    <property type="match status" value="1"/>
</dbReference>
<comment type="caution">
    <text evidence="2">The sequence shown here is derived from an EMBL/GenBank/DDBJ whole genome shotgun (WGS) entry which is preliminary data.</text>
</comment>
<dbReference type="InterPro" id="IPR028188">
    <property type="entry name" value="Pilin_PilA"/>
</dbReference>
<evidence type="ECO:0000313" key="2">
    <source>
        <dbReference type="EMBL" id="MBE4749689.1"/>
    </source>
</evidence>
<organism evidence="2 3">
    <name type="scientific">Corallococcus soli</name>
    <dbReference type="NCBI Taxonomy" id="2710757"/>
    <lineage>
        <taxon>Bacteria</taxon>
        <taxon>Pseudomonadati</taxon>
        <taxon>Myxococcota</taxon>
        <taxon>Myxococcia</taxon>
        <taxon>Myxococcales</taxon>
        <taxon>Cystobacterineae</taxon>
        <taxon>Myxococcaceae</taxon>
        <taxon>Corallococcus</taxon>
    </lineage>
</organism>
<protein>
    <submittedName>
        <fullName evidence="2">Pilin</fullName>
    </submittedName>
</protein>
<feature type="transmembrane region" description="Helical" evidence="1">
    <location>
        <begin position="20"/>
        <end position="47"/>
    </location>
</feature>
<reference evidence="2 3" key="1">
    <citation type="submission" date="2020-02" db="EMBL/GenBank/DDBJ databases">
        <authorList>
            <person name="Babadi Z.K."/>
            <person name="Risdian C."/>
            <person name="Ebrahimipour G.H."/>
            <person name="Wink J."/>
        </authorList>
    </citation>
    <scope>NUCLEOTIDE SEQUENCE [LARGE SCALE GENOMIC DNA]</scope>
    <source>
        <strain evidence="2 3">ZKHCc1 1396</strain>
    </source>
</reference>
<gene>
    <name evidence="2" type="ORF">G4177_16110</name>
</gene>
<keyword evidence="1" id="KW-1133">Transmembrane helix</keyword>
<dbReference type="RefSeq" id="WP_193349122.1">
    <property type="nucleotide sequence ID" value="NZ_CBCSIP010000046.1"/>
</dbReference>
<keyword evidence="3" id="KW-1185">Reference proteome</keyword>
<dbReference type="SUPFAM" id="SSF54523">
    <property type="entry name" value="Pili subunits"/>
    <property type="match status" value="1"/>
</dbReference>
<evidence type="ECO:0000313" key="3">
    <source>
        <dbReference type="Proteomes" id="UP001516472"/>
    </source>
</evidence>
<keyword evidence="1" id="KW-0472">Membrane</keyword>
<feature type="transmembrane region" description="Helical" evidence="1">
    <location>
        <begin position="59"/>
        <end position="82"/>
    </location>
</feature>
<accession>A0ABR9PP48</accession>
<name>A0ABR9PP48_9BACT</name>
<proteinExistence type="predicted"/>
<dbReference type="Proteomes" id="UP001516472">
    <property type="component" value="Unassembled WGS sequence"/>
</dbReference>
<keyword evidence="1" id="KW-0812">Transmembrane</keyword>